<dbReference type="InterPro" id="IPR050091">
    <property type="entry name" value="PKS_NRPS_Biosynth_Enz"/>
</dbReference>
<dbReference type="GO" id="GO:0006633">
    <property type="term" value="P:fatty acid biosynthetic process"/>
    <property type="evidence" value="ECO:0007669"/>
    <property type="project" value="InterPro"/>
</dbReference>
<dbReference type="SUPFAM" id="SSF53335">
    <property type="entry name" value="S-adenosyl-L-methionine-dependent methyltransferases"/>
    <property type="match status" value="1"/>
</dbReference>
<feature type="region of interest" description="Disordered" evidence="10">
    <location>
        <begin position="1051"/>
        <end position="1074"/>
    </location>
</feature>
<keyword evidence="13" id="KW-0614">Plasmid</keyword>
<dbReference type="InterPro" id="IPR013217">
    <property type="entry name" value="Methyltransf_12"/>
</dbReference>
<evidence type="ECO:0000256" key="2">
    <source>
        <dbReference type="ARBA" id="ARBA00004792"/>
    </source>
</evidence>
<dbReference type="InterPro" id="IPR036291">
    <property type="entry name" value="NAD(P)-bd_dom_sf"/>
</dbReference>
<evidence type="ECO:0000256" key="6">
    <source>
        <dbReference type="ARBA" id="ARBA00022679"/>
    </source>
</evidence>
<dbReference type="InterPro" id="IPR029058">
    <property type="entry name" value="AB_hydrolase_fold"/>
</dbReference>
<dbReference type="InterPro" id="IPR036736">
    <property type="entry name" value="ACP-like_sf"/>
</dbReference>
<dbReference type="PANTHER" id="PTHR43775">
    <property type="entry name" value="FATTY ACID SYNTHASE"/>
    <property type="match status" value="1"/>
</dbReference>
<dbReference type="SMART" id="SM00823">
    <property type="entry name" value="PKS_PP"/>
    <property type="match status" value="5"/>
</dbReference>
<evidence type="ECO:0000259" key="12">
    <source>
        <dbReference type="PROSITE" id="PS52004"/>
    </source>
</evidence>
<evidence type="ECO:0000256" key="4">
    <source>
        <dbReference type="ARBA" id="ARBA00022490"/>
    </source>
</evidence>
<dbReference type="FunFam" id="3.40.47.10:FF:000019">
    <property type="entry name" value="Polyketide synthase type I"/>
    <property type="match status" value="2"/>
</dbReference>
<dbReference type="CDD" id="cd00833">
    <property type="entry name" value="PKS"/>
    <property type="match status" value="3"/>
</dbReference>
<protein>
    <submittedName>
        <fullName evidence="13">Uncharacterized protein</fullName>
    </submittedName>
</protein>
<dbReference type="Pfam" id="PF00109">
    <property type="entry name" value="ketoacyl-synt"/>
    <property type="match status" value="3"/>
</dbReference>
<feature type="domain" description="Carrier" evidence="11">
    <location>
        <begin position="1076"/>
        <end position="1150"/>
    </location>
</feature>
<feature type="region of interest" description="Disordered" evidence="10">
    <location>
        <begin position="3090"/>
        <end position="3115"/>
    </location>
</feature>
<dbReference type="InterPro" id="IPR006162">
    <property type="entry name" value="Ppantetheine_attach_site"/>
</dbReference>
<feature type="domain" description="Ketosynthase family 3 (KS3)" evidence="12">
    <location>
        <begin position="1198"/>
        <end position="1621"/>
    </location>
</feature>
<evidence type="ECO:0000256" key="7">
    <source>
        <dbReference type="ARBA" id="ARBA00022737"/>
    </source>
</evidence>
<dbReference type="InterPro" id="IPR020802">
    <property type="entry name" value="TesA-like"/>
</dbReference>
<evidence type="ECO:0000313" key="14">
    <source>
        <dbReference type="Proteomes" id="UP000230709"/>
    </source>
</evidence>
<feature type="region of interest" description="Disordered" evidence="10">
    <location>
        <begin position="615"/>
        <end position="638"/>
    </location>
</feature>
<dbReference type="PANTHER" id="PTHR43775:SF37">
    <property type="entry name" value="SI:DKEY-61P9.11"/>
    <property type="match status" value="1"/>
</dbReference>
<keyword evidence="5" id="KW-0597">Phosphoprotein</keyword>
<dbReference type="InterPro" id="IPR020806">
    <property type="entry name" value="PKS_PP-bd"/>
</dbReference>
<dbReference type="Gene3D" id="1.10.1240.100">
    <property type="match status" value="3"/>
</dbReference>
<keyword evidence="4" id="KW-0963">Cytoplasm</keyword>
<accession>A0A2D2D6H7</accession>
<dbReference type="InterPro" id="IPR016039">
    <property type="entry name" value="Thiolase-like"/>
</dbReference>
<dbReference type="GO" id="GO:0004315">
    <property type="term" value="F:3-oxoacyl-[acyl-carrier-protein] synthase activity"/>
    <property type="evidence" value="ECO:0007669"/>
    <property type="project" value="InterPro"/>
</dbReference>
<dbReference type="InterPro" id="IPR032821">
    <property type="entry name" value="PKS_assoc"/>
</dbReference>
<dbReference type="Gene3D" id="3.40.50.150">
    <property type="entry name" value="Vaccinia Virus protein VP39"/>
    <property type="match status" value="1"/>
</dbReference>
<dbReference type="GO" id="GO:0031177">
    <property type="term" value="F:phosphopantetheine binding"/>
    <property type="evidence" value="ECO:0007669"/>
    <property type="project" value="InterPro"/>
</dbReference>
<dbReference type="EMBL" id="CP023738">
    <property type="protein sequence ID" value="ATQ70575.1"/>
    <property type="molecule type" value="Genomic_DNA"/>
</dbReference>
<feature type="domain" description="Carrier" evidence="11">
    <location>
        <begin position="2914"/>
        <end position="2990"/>
    </location>
</feature>
<evidence type="ECO:0000256" key="5">
    <source>
        <dbReference type="ARBA" id="ARBA00022553"/>
    </source>
</evidence>
<dbReference type="InterPro" id="IPR029063">
    <property type="entry name" value="SAM-dependent_MTases_sf"/>
</dbReference>
<dbReference type="SUPFAM" id="SSF53901">
    <property type="entry name" value="Thiolase-like"/>
    <property type="match status" value="3"/>
</dbReference>
<evidence type="ECO:0000256" key="10">
    <source>
        <dbReference type="SAM" id="MobiDB-lite"/>
    </source>
</evidence>
<evidence type="ECO:0000313" key="13">
    <source>
        <dbReference type="EMBL" id="ATQ70575.1"/>
    </source>
</evidence>
<dbReference type="GO" id="GO:0004312">
    <property type="term" value="F:fatty acid synthase activity"/>
    <property type="evidence" value="ECO:0007669"/>
    <property type="project" value="TreeGrafter"/>
</dbReference>
<dbReference type="InterPro" id="IPR014030">
    <property type="entry name" value="Ketoacyl_synth_N"/>
</dbReference>
<dbReference type="InterPro" id="IPR018201">
    <property type="entry name" value="Ketoacyl_synth_AS"/>
</dbReference>
<keyword evidence="3" id="KW-0596">Phosphopantetheine</keyword>
<dbReference type="Pfam" id="PF00975">
    <property type="entry name" value="Thioesterase"/>
    <property type="match status" value="1"/>
</dbReference>
<evidence type="ECO:0000256" key="8">
    <source>
        <dbReference type="ARBA" id="ARBA00023268"/>
    </source>
</evidence>
<dbReference type="GO" id="GO:0071770">
    <property type="term" value="P:DIM/DIP cell wall layer assembly"/>
    <property type="evidence" value="ECO:0007669"/>
    <property type="project" value="TreeGrafter"/>
</dbReference>
<dbReference type="InterPro" id="IPR001031">
    <property type="entry name" value="Thioesterase"/>
</dbReference>
<dbReference type="STRING" id="595536.GCA_000178815_00212"/>
<name>A0A2D2D6H7_METT3</name>
<feature type="domain" description="Carrier" evidence="11">
    <location>
        <begin position="3563"/>
        <end position="3638"/>
    </location>
</feature>
<dbReference type="InterPro" id="IPR054514">
    <property type="entry name" value="RhiE-like_linker"/>
</dbReference>
<dbReference type="Pfam" id="PF22336">
    <property type="entry name" value="RhiE-like_linker"/>
    <property type="match status" value="2"/>
</dbReference>
<dbReference type="Pfam" id="PF00550">
    <property type="entry name" value="PP-binding"/>
    <property type="match status" value="5"/>
</dbReference>
<dbReference type="PROSITE" id="PS00606">
    <property type="entry name" value="KS3_1"/>
    <property type="match status" value="3"/>
</dbReference>
<keyword evidence="14" id="KW-1185">Reference proteome</keyword>
<dbReference type="GO" id="GO:0005737">
    <property type="term" value="C:cytoplasm"/>
    <property type="evidence" value="ECO:0007669"/>
    <property type="project" value="UniProtKB-SubCell"/>
</dbReference>
<organism evidence="13 14">
    <name type="scientific">Methylosinus trichosporium (strain ATCC 35070 / NCIMB 11131 / UNIQEM 75 / OB3b)</name>
    <dbReference type="NCBI Taxonomy" id="595536"/>
    <lineage>
        <taxon>Bacteria</taxon>
        <taxon>Pseudomonadati</taxon>
        <taxon>Pseudomonadota</taxon>
        <taxon>Alphaproteobacteria</taxon>
        <taxon>Hyphomicrobiales</taxon>
        <taxon>Methylocystaceae</taxon>
        <taxon>Methylosinus</taxon>
    </lineage>
</organism>
<feature type="domain" description="Carrier" evidence="11">
    <location>
        <begin position="3114"/>
        <end position="3191"/>
    </location>
</feature>
<feature type="domain" description="Ketosynthase family 3 (KS3)" evidence="12">
    <location>
        <begin position="40"/>
        <end position="452"/>
    </location>
</feature>
<dbReference type="Proteomes" id="UP000230709">
    <property type="component" value="Plasmid pOB3b1"/>
</dbReference>
<dbReference type="PROSITE" id="PS00012">
    <property type="entry name" value="PHOSPHOPANTETHEINE"/>
    <property type="match status" value="3"/>
</dbReference>
<dbReference type="InterPro" id="IPR014031">
    <property type="entry name" value="Ketoacyl_synth_C"/>
</dbReference>
<evidence type="ECO:0000259" key="11">
    <source>
        <dbReference type="PROSITE" id="PS50075"/>
    </source>
</evidence>
<dbReference type="Pfam" id="PF16197">
    <property type="entry name" value="KAsynt_C_assoc"/>
    <property type="match status" value="1"/>
</dbReference>
<dbReference type="SMART" id="SM00824">
    <property type="entry name" value="PKS_TE"/>
    <property type="match status" value="1"/>
</dbReference>
<dbReference type="InterPro" id="IPR013968">
    <property type="entry name" value="PKS_KR"/>
</dbReference>
<dbReference type="InterPro" id="IPR009081">
    <property type="entry name" value="PP-bd_ACP"/>
</dbReference>
<dbReference type="SUPFAM" id="SSF53474">
    <property type="entry name" value="alpha/beta-Hydrolases"/>
    <property type="match status" value="1"/>
</dbReference>
<geneLocation type="plasmid" evidence="14">
    <name>pob3b1</name>
</geneLocation>
<dbReference type="Gene3D" id="1.10.1200.10">
    <property type="entry name" value="ACP-like"/>
    <property type="match status" value="5"/>
</dbReference>
<dbReference type="PROSITE" id="PS52004">
    <property type="entry name" value="KS3_2"/>
    <property type="match status" value="3"/>
</dbReference>
<dbReference type="SUPFAM" id="SSF47336">
    <property type="entry name" value="ACP-like"/>
    <property type="match status" value="5"/>
</dbReference>
<dbReference type="Gene3D" id="3.40.47.10">
    <property type="match status" value="3"/>
</dbReference>
<dbReference type="SMART" id="SM00822">
    <property type="entry name" value="PKS_KR"/>
    <property type="match status" value="1"/>
</dbReference>
<evidence type="ECO:0000256" key="3">
    <source>
        <dbReference type="ARBA" id="ARBA00022450"/>
    </source>
</evidence>
<reference evidence="14" key="1">
    <citation type="submission" date="2017-10" db="EMBL/GenBank/DDBJ databases">
        <title>Completed PacBio SMRT sequence of Methylosinus trichosporium OB3b reveals presence of a third large plasmid.</title>
        <authorList>
            <person name="Charles T.C."/>
            <person name="Lynch M.D.J."/>
            <person name="Heil J.R."/>
            <person name="Cheng J."/>
        </authorList>
    </citation>
    <scope>NUCLEOTIDE SEQUENCE [LARGE SCALE GENOMIC DNA]</scope>
    <source>
        <strain evidence="14">OB3b</strain>
        <plasmid evidence="14">pob3b1</plasmid>
    </source>
</reference>
<feature type="region of interest" description="Disordered" evidence="10">
    <location>
        <begin position="1150"/>
        <end position="1195"/>
    </location>
</feature>
<sequence length="3641" mass="383152">MSEREQMRRLVLTLVAEGALPPEAAMTLIRRMGEAPAPASRAVAVVGMAGRFAGAADLEAYWRLIEAGENSLVDMPARRWPNVKGARRKGGFLPDEDRFDPLFFRISPTEAAMMDPQQRIFLETAFHAIEDAGLAPASLSGARCGVFVGAGAGDYAQRFRDAGLQSNPLGLMGNVASILAARISYFLDLKGPSIALDTACSSSLVAVHLACESLFSGGCDMALAGGVAVISTEQFIDAMLEGGMLSPSDRCASFDARADGFVCGEGVGAVLLKRLDDALRDGDFIHGIIRATGVNQDGRTNGVTAPSAPAQAMLETEVYARAGVDPRSVSYVETHGTGTPLGDPIEIEALTAAFRKSTDAAGFCALGAVKANIGHTLTAAGIAGLLKLLLMLRHRRIPPLAGFGEVNPRIDLPASPFYAPIAATDWVADGPLRAAVSSFGFSGTNAHAVVEEAPGRERGEAPEGPFCFPLSAPSPEALRQRLADLLAALPTVGALGDIAFTLSVGRDHHRHRVALLAGDEPALRGALRAALAEERRPDVFRGEARAEGGGALGALAARMLRSNPEEADAATLAELYCCGVDLAWRDLPGLTGCRRIPLPTTPFEREAYGVALGSADAAAPKSPEGAEPSPLGRAQQRSGRVRGFPLADFHAGLPSSDPAARGHLLPKGEGIALDRVGSSSDDEDGFADLRAALPRQNAPAQREAADAFRSVEAFGRRALAAAYDAMGLFAKPAHTPAGLRKALGVVAAKQRLHEALLDILLRDGALRRDGDLLRPDPAHRTPDDLEAEKERIIRAAPELAPFLTLLETCVAALPKLLSGAVTATEVLFPAGRMDLVEPIYRGHPLAEHFNRLLAEAAATLVRPRTAPLRLLEIGAGTGGATAGVVEALHTLGVVAEYSYTDVSLGFVEHGRRRFAAPSMRFSVFDIEKAPAAQGFPPGCFDIVIASNVLHATRDIGATLAHVAELLAPGGVLLLNEVTALQDFATMTFGLTDGWWAFEDAEKRIANAPLLDVAGWRAALAAAGFAHVDAFGLPGEAQDRFSQSVIAARLSSSVREGEPKGSRSEPAPGPLASDAGDHVEEIVTREVAAALSLSPARIDPRGRFMDYGVDSILGVRVVARLNEAFGLDMRPTVLFDHPSIQDLSAYLRAVSPPPSPSAASRESEAAEIARTLDDGPNPLPLPRNGGESGRGLEHHPSRDERIAVIGLSARFADCPSLEAFHAMLRAGRSAIADVPSDRWPAEAENLPEALREQAAFLLKGGFLTDAADFDPLFFRMSGKEAELTDPQHRVFLIEAWRALEHAGYGERELDGRRCGVFVGAHGGDYTHRMTEVGVLPEAFAFMGNAASILAARIAYVLNLKGPCLAVDTACSSSLTAIHLACRSLVEGECDMALAGGVFLTTTMGFNVAAAKAGMLSPVGACKTFDAEADGFVPGEGAGVVVLKPYARALADGDHIEAVILASAINQDGRTNGITAPSPASQAALEREVYAKAGVSPRAIGYVEAHGTGTPLGDPIEIEGLTSAFRGWTADKGFCAIGSVKTNIGHAAHAAGVAGFLKLVLSLRHRELYPSLNFARENPQLRLAETPFVVNTALRPWESEGPRLGAVSAFGFSGTNVHLLLAEAEPPAPRRHEAERRLVVLSARTPAALARRRRDLSEWLASEAPALADVSRTLIAGRAHFEHRWAAVVSTIGELRAALENSRFVDATSGRSALLVAAAWDYLGGGEIAAEAVPTAARRIALPSYPFEMQRYWLDAPAPAATQAQPVGYWAPLWEERAAGAGAPPRSLWLIAEPTRAADALARSLERCGLAARRLAPAEVDRIDASAPPQAIVLLLDAAPSDTSAPPAEPGPVVALLRSFFSSPIPLLVVHRGGAGEECLAALRRSARFDGAEVDLRLLRIEPDVSAASLAKAILAECARPADGETEAALEAGRRLARRMAPVAPPATPYAPRRGAHILVTGGGGALAALFARRLATDWGVRLTLLGRSAPSDAVLALPGAHYRRADVTDERGLSNALAEARAEYGPIAGVLHLAGAPGGAPLRNASHADFSACLAPKTVGTLLLDRLLAEDPLDFFVIFSSLAGELGDFGQGSYALANSFCDRFAAWRDDERRSGARRGVTRALGWPLWREGRGVLSAEGERIYLASAGMPYLESEQGWRAFLDALALPHPQLAVLPLSAQAAQALFAPTHRAPPPARVPALPLSPAGDAREAIRRQLTATVAELMKIDASRIGGGVGLADYGFDSIALKNFAARIGADYGVTLSPAVFFSRGTIDALADHLVETEPKAVAARHGGAAPEPEPERVAAAPIAPSRAPIAVIGMSGRFPGSPDLGAFWRNLEQGVDLVGPLPEGRRLAGGDAARIVGGFLEEVDRFDAAFFKISPREASFLDPQHRLAIEEVWRCAEDAGVRMSALEGRSVGVFFGQQVNEYGALAQNRDAARAQLALGNIATMLPNRISFLFDLRGPSEAIDTACSSSLVAVHRAVRALQDGECEMAFAGGVSLILSAEGIVSTAELGVLSAQGRCRSFDAGADGYVKGEGVGVVLLKPLERALADNDCVHGVILGSAENHGGRGHSLTAPNGTAQTALVVGALRRAGVSSDTIGYVEAHCTATELGDPVEVLALKDAFAATAGAASPRCGLGTVKTNIGHLEPASGIAGLIKTLLALEHGVLPATLHFERLNPLIELSQSPFFIVDRAQPWPALPDAQGAALPRRAGVSSFGLGGSNAHVVLEEAARAAPTPQTRAELLVVSARERDALVASLRRLAAVAAHCSVADMAHTLATGREAMDVRAALLLTPGEAPAAALAAAAEAVAEGRARANLWVGTVSRSRPEASAQTDRFLADLVAAGQIERIAALWVGGAALPAGLTRGLRIFLPGYPFAGARFWCDRSPERAAKAPPGPAPAPQSAPRVSLETVREIVLRQLAAALYLDVAQIDERAPLADLGLDSILAVELAASLNKQLGTDLQAMRLYDHADVAGLATHLHALLAEPGADVGEVSPECAFLIERLEALGKGRPAPRTRLDALSVTPAEAEAVLDAIATRFGAALTQAEIGRCIDLQAVGELIAERGAPTPLLAQVPQGREAAGVSRSFDEARGHPPLPQSGGGSGRGREPRDVLAIVRNHLAQALYLEENEIDISAPFSELGLDSILAVELAKSLNDALGTRLQATRLYDHADAAGLASYLEAELARGGEEDAAEPIGETLAFLMERLAESGAGALTPRSRIDEIALDAARARAALNAVNARFRCDLSESDIGRCVDLRDLARRIEERAGAAPDPLVLVRTGSGRPSFWAHGGTGDVNWVGELARALPEGEPIYGLEAAGLDGETRPLDSVEAMADHYLAAIRRAQPMGPYRLGGYSAGGAIAFEMARRLVTRGESVERLVLLDANAPGRPAIEEMQADFGPGYVYVVVANWLGTRWGMRTPLALSDLGGLDKSAMLDLVVAHLYSAAEPPIPVAELRRRLETFDSCGRAIGDALRAYRPQPLAAPMEVVLFECRDGMAGGANPLGLPDTAVARDYRDGWDALFASPIRRVPLPCDHFGVLRAEPLRRIGEALAAPDPVESVVLALLREVLPDVPPAALALDRSMSELGANSMDRVEVATRAMETLHIVVPHAELTGLATIGALIDVLRRRLAHG</sequence>
<dbReference type="Pfam" id="PF08659">
    <property type="entry name" value="KR"/>
    <property type="match status" value="1"/>
</dbReference>
<keyword evidence="8" id="KW-0511">Multifunctional enzyme</keyword>
<dbReference type="GO" id="GO:0005886">
    <property type="term" value="C:plasma membrane"/>
    <property type="evidence" value="ECO:0007669"/>
    <property type="project" value="TreeGrafter"/>
</dbReference>
<comment type="subcellular location">
    <subcellularLocation>
        <location evidence="1">Cytoplasm</location>
    </subcellularLocation>
</comment>
<keyword evidence="6" id="KW-0808">Transferase</keyword>
<dbReference type="Pfam" id="PF08242">
    <property type="entry name" value="Methyltransf_12"/>
    <property type="match status" value="1"/>
</dbReference>
<feature type="domain" description="Ketosynthase family 3 (KS3)" evidence="12">
    <location>
        <begin position="2314"/>
        <end position="2734"/>
    </location>
</feature>
<gene>
    <name evidence="13" type="ORF">CQW49_21485</name>
</gene>
<dbReference type="Pfam" id="PF02801">
    <property type="entry name" value="Ketoacyl-synt_C"/>
    <property type="match status" value="3"/>
</dbReference>
<proteinExistence type="predicted"/>
<dbReference type="SMART" id="SM00825">
    <property type="entry name" value="PKS_KS"/>
    <property type="match status" value="3"/>
</dbReference>
<comment type="pathway">
    <text evidence="2">Antibiotic biosynthesis.</text>
</comment>
<dbReference type="SUPFAM" id="SSF51735">
    <property type="entry name" value="NAD(P)-binding Rossmann-fold domains"/>
    <property type="match status" value="2"/>
</dbReference>
<dbReference type="Gene3D" id="3.40.50.1820">
    <property type="entry name" value="alpha/beta hydrolase"/>
    <property type="match status" value="1"/>
</dbReference>
<keyword evidence="7" id="KW-0677">Repeat</keyword>
<dbReference type="InterPro" id="IPR057326">
    <property type="entry name" value="KR_dom"/>
</dbReference>
<dbReference type="Gene3D" id="3.40.50.720">
    <property type="entry name" value="NAD(P)-binding Rossmann-like Domain"/>
    <property type="match status" value="1"/>
</dbReference>
<evidence type="ECO:0000256" key="1">
    <source>
        <dbReference type="ARBA" id="ARBA00004496"/>
    </source>
</evidence>
<dbReference type="SMART" id="SM01294">
    <property type="entry name" value="PKS_PP_betabranch"/>
    <property type="match status" value="3"/>
</dbReference>
<feature type="domain" description="Carrier" evidence="11">
    <location>
        <begin position="2208"/>
        <end position="2285"/>
    </location>
</feature>
<evidence type="ECO:0000256" key="9">
    <source>
        <dbReference type="ARBA" id="ARBA00054155"/>
    </source>
</evidence>
<dbReference type="PROSITE" id="PS50075">
    <property type="entry name" value="CARRIER"/>
    <property type="match status" value="5"/>
</dbReference>
<dbReference type="KEGG" id="mtw:CQW49_21485"/>
<comment type="function">
    <text evidence="9">Involved in production of the polyketide antibiotic thailandamide.</text>
</comment>
<dbReference type="InterPro" id="IPR020841">
    <property type="entry name" value="PKS_Beta-ketoAc_synthase_dom"/>
</dbReference>